<dbReference type="EMBL" id="VCPC01000003">
    <property type="protein sequence ID" value="TMV11929.1"/>
    <property type="molecule type" value="Genomic_DNA"/>
</dbReference>
<proteinExistence type="predicted"/>
<accession>A0ABY2X800</accession>
<reference evidence="2 3" key="1">
    <citation type="submission" date="2019-05" db="EMBL/GenBank/DDBJ databases">
        <title>Marivita sp. nov. isolated from sea sediment.</title>
        <authorList>
            <person name="Kim W."/>
        </authorList>
    </citation>
    <scope>NUCLEOTIDE SEQUENCE [LARGE SCALE GENOMIC DNA]</scope>
    <source>
        <strain evidence="2 3">CAU 1492</strain>
    </source>
</reference>
<gene>
    <name evidence="2" type="ORF">FGK64_16900</name>
</gene>
<dbReference type="Proteomes" id="UP001191082">
    <property type="component" value="Unassembled WGS sequence"/>
</dbReference>
<evidence type="ECO:0000256" key="1">
    <source>
        <dbReference type="SAM" id="MobiDB-lite"/>
    </source>
</evidence>
<sequence length="91" mass="10305">MGALKGRGLPSRLKPARSRVQLRPQANPGEDAARRSKDWLNTARWQRLRRMVLARDNHICQQTGVLLVAGRREPNSAVVDHIKPHRGDPEL</sequence>
<organism evidence="2 3">
    <name type="scientific">Arenibacterium halophilum</name>
    <dbReference type="NCBI Taxonomy" id="2583821"/>
    <lineage>
        <taxon>Bacteria</taxon>
        <taxon>Pseudomonadati</taxon>
        <taxon>Pseudomonadota</taxon>
        <taxon>Alphaproteobacteria</taxon>
        <taxon>Rhodobacterales</taxon>
        <taxon>Paracoccaceae</taxon>
        <taxon>Arenibacterium</taxon>
    </lineage>
</organism>
<keyword evidence="2" id="KW-0255">Endonuclease</keyword>
<dbReference type="GO" id="GO:0004519">
    <property type="term" value="F:endonuclease activity"/>
    <property type="evidence" value="ECO:0007669"/>
    <property type="project" value="UniProtKB-KW"/>
</dbReference>
<dbReference type="RefSeq" id="WP_138864988.1">
    <property type="nucleotide sequence ID" value="NZ_VCPC01000003.1"/>
</dbReference>
<keyword evidence="2" id="KW-0378">Hydrolase</keyword>
<keyword evidence="3" id="KW-1185">Reference proteome</keyword>
<feature type="non-terminal residue" evidence="2">
    <location>
        <position position="91"/>
    </location>
</feature>
<protein>
    <submittedName>
        <fullName evidence="2">HNH endonuclease</fullName>
    </submittedName>
</protein>
<keyword evidence="2" id="KW-0540">Nuclease</keyword>
<comment type="caution">
    <text evidence="2">The sequence shown here is derived from an EMBL/GenBank/DDBJ whole genome shotgun (WGS) entry which is preliminary data.</text>
</comment>
<name>A0ABY2X800_9RHOB</name>
<evidence type="ECO:0000313" key="2">
    <source>
        <dbReference type="EMBL" id="TMV11929.1"/>
    </source>
</evidence>
<feature type="region of interest" description="Disordered" evidence="1">
    <location>
        <begin position="1"/>
        <end position="35"/>
    </location>
</feature>
<evidence type="ECO:0000313" key="3">
    <source>
        <dbReference type="Proteomes" id="UP001191082"/>
    </source>
</evidence>